<dbReference type="InterPro" id="IPR012147">
    <property type="entry name" value="P_Ac_Bu_trans"/>
</dbReference>
<dbReference type="RefSeq" id="WP_320415049.1">
    <property type="nucleotide sequence ID" value="NZ_FAOO01000007.1"/>
</dbReference>
<dbReference type="InterPro" id="IPR050500">
    <property type="entry name" value="Phos_Acetyltrans/Butyryltrans"/>
</dbReference>
<evidence type="ECO:0000256" key="5">
    <source>
        <dbReference type="ARBA" id="ARBA00021528"/>
    </source>
</evidence>
<dbReference type="PANTHER" id="PTHR43356:SF3">
    <property type="entry name" value="PHOSPHATE ACETYLTRANSFERASE"/>
    <property type="match status" value="1"/>
</dbReference>
<dbReference type="STRING" id="1643428.GCA_001442855_01116"/>
<evidence type="ECO:0000256" key="7">
    <source>
        <dbReference type="ARBA" id="ARBA00023315"/>
    </source>
</evidence>
<evidence type="ECO:0000256" key="2">
    <source>
        <dbReference type="ARBA" id="ARBA00004989"/>
    </source>
</evidence>
<dbReference type="GO" id="GO:0008959">
    <property type="term" value="F:phosphate acetyltransferase activity"/>
    <property type="evidence" value="ECO:0007669"/>
    <property type="project" value="UniProtKB-EC"/>
</dbReference>
<name>A0A0S4N2L7_9BACT</name>
<evidence type="ECO:0000259" key="9">
    <source>
        <dbReference type="Pfam" id="PF01515"/>
    </source>
</evidence>
<dbReference type="InterPro" id="IPR042113">
    <property type="entry name" value="P_AcTrfase_dom1"/>
</dbReference>
<dbReference type="PIRSF" id="PIRSF000428">
    <property type="entry name" value="P_Ac_trans"/>
    <property type="match status" value="1"/>
</dbReference>
<evidence type="ECO:0000256" key="1">
    <source>
        <dbReference type="ARBA" id="ARBA00000705"/>
    </source>
</evidence>
<gene>
    <name evidence="10" type="ORF">JGI1_01142</name>
</gene>
<comment type="pathway">
    <text evidence="2">Metabolic intermediate biosynthesis; acetyl-CoA biosynthesis; acetyl-CoA from acetate: step 2/2.</text>
</comment>
<dbReference type="PANTHER" id="PTHR43356">
    <property type="entry name" value="PHOSPHATE ACETYLTRANSFERASE"/>
    <property type="match status" value="1"/>
</dbReference>
<protein>
    <recommendedName>
        <fullName evidence="5">Phosphate acetyltransferase</fullName>
        <ecNumber evidence="4">2.3.1.8</ecNumber>
    </recommendedName>
    <alternativeName>
        <fullName evidence="8">Phosphotransacetylase</fullName>
    </alternativeName>
</protein>
<evidence type="ECO:0000256" key="3">
    <source>
        <dbReference type="ARBA" id="ARBA00005656"/>
    </source>
</evidence>
<dbReference type="AlphaFoldDB" id="A0A0S4N2L7"/>
<dbReference type="Pfam" id="PF01515">
    <property type="entry name" value="PTA_PTB"/>
    <property type="match status" value="1"/>
</dbReference>
<proteinExistence type="inferred from homology"/>
<keyword evidence="6 10" id="KW-0808">Transferase</keyword>
<evidence type="ECO:0000256" key="8">
    <source>
        <dbReference type="ARBA" id="ARBA00031108"/>
    </source>
</evidence>
<evidence type="ECO:0000313" key="11">
    <source>
        <dbReference type="Proteomes" id="UP000320623"/>
    </source>
</evidence>
<evidence type="ECO:0000256" key="4">
    <source>
        <dbReference type="ARBA" id="ARBA00012707"/>
    </source>
</evidence>
<dbReference type="Gene3D" id="3.40.50.10950">
    <property type="match status" value="1"/>
</dbReference>
<dbReference type="SUPFAM" id="SSF53659">
    <property type="entry name" value="Isocitrate/Isopropylmalate dehydrogenase-like"/>
    <property type="match status" value="1"/>
</dbReference>
<dbReference type="InterPro" id="IPR004614">
    <property type="entry name" value="P_AcTrfase"/>
</dbReference>
<sequence length="328" mass="35430">MPAITLLDEIREKAKKLKKHIVLPDSLDERTLRAARIIVDEKIADVTLIGDEEKIYSLAEKIGVNLSGVRIVNPLKSELLSDFSHIFYNLRKHKGISFDEASETMRNPLFFGAMMVREGMADGSVAGSTSTTADVLRAGIQVVGLMEGVSIVSSFFLIVFPNKVYSFADCGVVPNPTAEQLADIAILTAVNHKKLTGEEPIVAMLSFSTKGSARHEMVDKVIQATEIAKSKRPDLIIDGELQLDAAIVPEVARIKAPDSPVRGNANVLIFPNLDAGNIGYKMAQRMAGAEALGPLVQGLKKPCFDLSRGCSVEDIVNVVAINCVMGQS</sequence>
<evidence type="ECO:0000313" key="10">
    <source>
        <dbReference type="EMBL" id="CUU05016.1"/>
    </source>
</evidence>
<evidence type="ECO:0000256" key="6">
    <source>
        <dbReference type="ARBA" id="ARBA00022679"/>
    </source>
</evidence>
<organism evidence="10 11">
    <name type="scientific">Candidatus Thermokryptus mobilis</name>
    <dbReference type="NCBI Taxonomy" id="1643428"/>
    <lineage>
        <taxon>Bacteria</taxon>
        <taxon>Pseudomonadati</taxon>
        <taxon>Candidatus Kryptoniota</taxon>
        <taxon>Candidatus Thermokryptus</taxon>
    </lineage>
</organism>
<feature type="domain" description="Phosphate acetyl/butaryl transferase" evidence="9">
    <location>
        <begin position="6"/>
        <end position="322"/>
    </location>
</feature>
<accession>A0A0S4N2L7</accession>
<dbReference type="InterPro" id="IPR042112">
    <property type="entry name" value="P_AcTrfase_dom2"/>
</dbReference>
<dbReference type="EC" id="2.3.1.8" evidence="4"/>
<reference evidence="11" key="1">
    <citation type="submission" date="2015-11" db="EMBL/GenBank/DDBJ databases">
        <authorList>
            <person name="Varghese N."/>
        </authorList>
    </citation>
    <scope>NUCLEOTIDE SEQUENCE [LARGE SCALE GENOMIC DNA]</scope>
</reference>
<dbReference type="NCBIfam" id="NF007233">
    <property type="entry name" value="PRK09653.1"/>
    <property type="match status" value="1"/>
</dbReference>
<dbReference type="Gene3D" id="3.40.50.10750">
    <property type="entry name" value="Isocitrate/Isopropylmalate dehydrogenase-like"/>
    <property type="match status" value="1"/>
</dbReference>
<dbReference type="InterPro" id="IPR002505">
    <property type="entry name" value="PTA_PTB"/>
</dbReference>
<keyword evidence="7" id="KW-0012">Acyltransferase</keyword>
<dbReference type="Proteomes" id="UP000320623">
    <property type="component" value="Unassembled WGS sequence"/>
</dbReference>
<dbReference type="EMBL" id="FAOO01000007">
    <property type="protein sequence ID" value="CUU05016.1"/>
    <property type="molecule type" value="Genomic_DNA"/>
</dbReference>
<comment type="catalytic activity">
    <reaction evidence="1">
        <text>acetyl-CoA + phosphate = acetyl phosphate + CoA</text>
        <dbReference type="Rhea" id="RHEA:19521"/>
        <dbReference type="ChEBI" id="CHEBI:22191"/>
        <dbReference type="ChEBI" id="CHEBI:43474"/>
        <dbReference type="ChEBI" id="CHEBI:57287"/>
        <dbReference type="ChEBI" id="CHEBI:57288"/>
        <dbReference type="EC" id="2.3.1.8"/>
    </reaction>
</comment>
<dbReference type="NCBIfam" id="TIGR00651">
    <property type="entry name" value="pta"/>
    <property type="match status" value="1"/>
</dbReference>
<keyword evidence="11" id="KW-1185">Reference proteome</keyword>
<comment type="similarity">
    <text evidence="3">Belongs to the phosphate acetyltransferase and butyryltransferase family.</text>
</comment>